<dbReference type="RefSeq" id="WP_190291942.1">
    <property type="nucleotide sequence ID" value="NZ_JABFCZ010000013.1"/>
</dbReference>
<accession>A0A926NVJ1</accession>
<dbReference type="PANTHER" id="PTHR34001:SF3">
    <property type="entry name" value="BLL7405 PROTEIN"/>
    <property type="match status" value="1"/>
</dbReference>
<dbReference type="PANTHER" id="PTHR34001">
    <property type="entry name" value="BLL7405 PROTEIN"/>
    <property type="match status" value="1"/>
</dbReference>
<reference evidence="8" key="1">
    <citation type="submission" date="2020-05" db="EMBL/GenBank/DDBJ databases">
        <title>Identification of trans-AT polyketide cluster in two marine bacteria, producers of a novel glutaramide-containing polyketide sesbanimide D and analogs.</title>
        <authorList>
            <person name="Kacar D."/>
            <person name="Rodriguez P."/>
            <person name="Canedo L."/>
            <person name="Gonzalez E."/>
            <person name="Galan B."/>
            <person name="De La Calle F."/>
            <person name="Garcia J.L."/>
        </authorList>
    </citation>
    <scope>NUCLEOTIDE SEQUENCE</scope>
    <source>
        <strain evidence="8">PHM038</strain>
    </source>
</reference>
<evidence type="ECO:0000256" key="3">
    <source>
        <dbReference type="ARBA" id="ARBA00023136"/>
    </source>
</evidence>
<gene>
    <name evidence="8" type="ORF">HK439_13055</name>
</gene>
<evidence type="ECO:0000256" key="5">
    <source>
        <dbReference type="ARBA" id="ARBA00038306"/>
    </source>
</evidence>
<dbReference type="InterPro" id="IPR051692">
    <property type="entry name" value="OMP-like"/>
</dbReference>
<evidence type="ECO:0000313" key="8">
    <source>
        <dbReference type="EMBL" id="MBD1547189.1"/>
    </source>
</evidence>
<evidence type="ECO:0000313" key="9">
    <source>
        <dbReference type="Proteomes" id="UP000598467"/>
    </source>
</evidence>
<comment type="subcellular location">
    <subcellularLocation>
        <location evidence="1">Cell outer membrane</location>
    </subcellularLocation>
</comment>
<dbReference type="InterPro" id="IPR027385">
    <property type="entry name" value="Beta-barrel_OMP"/>
</dbReference>
<dbReference type="Proteomes" id="UP000598467">
    <property type="component" value="Unassembled WGS sequence"/>
</dbReference>
<dbReference type="Pfam" id="PF13505">
    <property type="entry name" value="OMP_b-brl"/>
    <property type="match status" value="1"/>
</dbReference>
<dbReference type="EMBL" id="JABFCZ010000013">
    <property type="protein sequence ID" value="MBD1547189.1"/>
    <property type="molecule type" value="Genomic_DNA"/>
</dbReference>
<organism evidence="8 9">
    <name type="scientific">Roseibium aggregatum</name>
    <dbReference type="NCBI Taxonomy" id="187304"/>
    <lineage>
        <taxon>Bacteria</taxon>
        <taxon>Pseudomonadati</taxon>
        <taxon>Pseudomonadota</taxon>
        <taxon>Alphaproteobacteria</taxon>
        <taxon>Hyphomicrobiales</taxon>
        <taxon>Stappiaceae</taxon>
        <taxon>Roseibium</taxon>
    </lineage>
</organism>
<comment type="caution">
    <text evidence="8">The sequence shown here is derived from an EMBL/GenBank/DDBJ whole genome shotgun (WGS) entry which is preliminary data.</text>
</comment>
<protein>
    <submittedName>
        <fullName evidence="8">Porin family protein</fullName>
    </submittedName>
</protein>
<name>A0A926NVJ1_9HYPH</name>
<feature type="chain" id="PRO_5037620393" evidence="6">
    <location>
        <begin position="24"/>
        <end position="225"/>
    </location>
</feature>
<dbReference type="AlphaFoldDB" id="A0A926NVJ1"/>
<proteinExistence type="inferred from homology"/>
<dbReference type="InterPro" id="IPR011250">
    <property type="entry name" value="OMP/PagP_B-barrel"/>
</dbReference>
<evidence type="ECO:0000256" key="4">
    <source>
        <dbReference type="ARBA" id="ARBA00023237"/>
    </source>
</evidence>
<dbReference type="GO" id="GO:0009279">
    <property type="term" value="C:cell outer membrane"/>
    <property type="evidence" value="ECO:0007669"/>
    <property type="project" value="UniProtKB-SubCell"/>
</dbReference>
<keyword evidence="3" id="KW-0472">Membrane</keyword>
<evidence type="ECO:0000259" key="7">
    <source>
        <dbReference type="Pfam" id="PF13505"/>
    </source>
</evidence>
<dbReference type="Gene3D" id="2.40.160.20">
    <property type="match status" value="1"/>
</dbReference>
<evidence type="ECO:0000256" key="1">
    <source>
        <dbReference type="ARBA" id="ARBA00004442"/>
    </source>
</evidence>
<evidence type="ECO:0000256" key="2">
    <source>
        <dbReference type="ARBA" id="ARBA00022729"/>
    </source>
</evidence>
<keyword evidence="2 6" id="KW-0732">Signal</keyword>
<sequence>MKGFASLAAAFAVLTAFSAQTFAADLPQPADPAPSYPVSPDTIAGFDWTGPYAGAQLGWGWGNFTTRSTPTGKFDNNASGVLGGFYGGYNFMFTPNIVAGLEGTFDFTNLNDSSTVGGVNVKTGSDWNSTLRGRLGYAFDTFLLYGTGGLALADLDVNANGAKDSKTAFGWTLGAGVETALSKNVTMRLDYAYENFGKESFNLGGTTYKTDLDNNVVRAGVAYKF</sequence>
<feature type="domain" description="Outer membrane protein beta-barrel" evidence="7">
    <location>
        <begin position="9"/>
        <end position="225"/>
    </location>
</feature>
<feature type="signal peptide" evidence="6">
    <location>
        <begin position="1"/>
        <end position="23"/>
    </location>
</feature>
<keyword evidence="4" id="KW-0998">Cell outer membrane</keyword>
<evidence type="ECO:0000256" key="6">
    <source>
        <dbReference type="SAM" id="SignalP"/>
    </source>
</evidence>
<comment type="similarity">
    <text evidence="5">Belongs to the Omp25/RopB family.</text>
</comment>
<dbReference type="SUPFAM" id="SSF56925">
    <property type="entry name" value="OMPA-like"/>
    <property type="match status" value="1"/>
</dbReference>